<dbReference type="PANTHER" id="PTHR10357">
    <property type="entry name" value="ALPHA-AMYLASE FAMILY MEMBER"/>
    <property type="match status" value="1"/>
</dbReference>
<evidence type="ECO:0000256" key="9">
    <source>
        <dbReference type="ARBA" id="ARBA00023157"/>
    </source>
</evidence>
<dbReference type="GO" id="GO:0004556">
    <property type="term" value="F:alpha-amylase activity"/>
    <property type="evidence" value="ECO:0007669"/>
    <property type="project" value="UniProtKB-EC"/>
</dbReference>
<dbReference type="SUPFAM" id="SSF51445">
    <property type="entry name" value="(Trans)glycosidases"/>
    <property type="match status" value="1"/>
</dbReference>
<dbReference type="GO" id="GO:0005509">
    <property type="term" value="F:calcium ion binding"/>
    <property type="evidence" value="ECO:0007669"/>
    <property type="project" value="InterPro"/>
</dbReference>
<proteinExistence type="inferred from homology"/>
<dbReference type="EMBL" id="KV744867">
    <property type="protein sequence ID" value="OCK83184.1"/>
    <property type="molecule type" value="Genomic_DNA"/>
</dbReference>
<dbReference type="FunFam" id="3.20.20.80:FF:000120">
    <property type="entry name" value="Alpha-amylase A"/>
    <property type="match status" value="1"/>
</dbReference>
<keyword evidence="11" id="KW-0119">Carbohydrate metabolism</keyword>
<dbReference type="Gene3D" id="2.60.40.1180">
    <property type="entry name" value="Golgi alpha-mannosidase II"/>
    <property type="match status" value="1"/>
</dbReference>
<feature type="binding site" evidence="17">
    <location>
        <position position="319"/>
    </location>
    <ligand>
        <name>substrate</name>
    </ligand>
</feature>
<evidence type="ECO:0000259" key="19">
    <source>
        <dbReference type="SMART" id="SM00642"/>
    </source>
</evidence>
<dbReference type="PANTHER" id="PTHR10357:SF215">
    <property type="entry name" value="ALPHA-AMYLASE 1"/>
    <property type="match status" value="1"/>
</dbReference>
<feature type="disulfide bond" evidence="16">
    <location>
        <begin position="262"/>
        <end position="305"/>
    </location>
</feature>
<feature type="active site" description="Nucleophile" evidence="13">
    <location>
        <position position="228"/>
    </location>
</feature>
<evidence type="ECO:0000256" key="13">
    <source>
        <dbReference type="PIRSR" id="PIRSR001024-1"/>
    </source>
</evidence>
<feature type="binding site" evidence="17">
    <location>
        <position position="226"/>
    </location>
    <ligand>
        <name>substrate</name>
    </ligand>
</feature>
<dbReference type="InterPro" id="IPR015340">
    <property type="entry name" value="A_amylase_C_dom"/>
</dbReference>
<comment type="cofactor">
    <cofactor evidence="2">
        <name>Ca(2+)</name>
        <dbReference type="ChEBI" id="CHEBI:29108"/>
    </cofactor>
</comment>
<feature type="binding site" evidence="17">
    <location>
        <position position="256"/>
    </location>
    <ligand>
        <name>substrate</name>
    </ligand>
</feature>
<evidence type="ECO:0000256" key="10">
    <source>
        <dbReference type="ARBA" id="ARBA00023180"/>
    </source>
</evidence>
<dbReference type="AlphaFoldDB" id="A0A8E2EG52"/>
<keyword evidence="5 15" id="KW-0479">Metal-binding</keyword>
<feature type="active site" description="Proton donor" evidence="13">
    <location>
        <position position="252"/>
    </location>
</feature>
<evidence type="ECO:0000256" key="6">
    <source>
        <dbReference type="ARBA" id="ARBA00022729"/>
    </source>
</evidence>
<feature type="binding site" evidence="15">
    <location>
        <position position="143"/>
    </location>
    <ligand>
        <name>Ca(2+)</name>
        <dbReference type="ChEBI" id="CHEBI:29108"/>
        <label>1</label>
    </ligand>
</feature>
<dbReference type="Pfam" id="PF09260">
    <property type="entry name" value="A_amylase_dom_C"/>
    <property type="match status" value="1"/>
</dbReference>
<dbReference type="GO" id="GO:0016052">
    <property type="term" value="P:carbohydrate catabolic process"/>
    <property type="evidence" value="ECO:0007669"/>
    <property type="project" value="InterPro"/>
</dbReference>
<dbReference type="InterPro" id="IPR013780">
    <property type="entry name" value="Glyco_hydro_b"/>
</dbReference>
<feature type="site" description="Transition state stabilizer" evidence="14">
    <location>
        <position position="319"/>
    </location>
</feature>
<dbReference type="FunFam" id="2.60.40.1180:FF:000037">
    <property type="entry name" value="Alpha-amylase A"/>
    <property type="match status" value="1"/>
</dbReference>
<comment type="catalytic activity">
    <reaction evidence="1">
        <text>Endohydrolysis of (1-&gt;4)-alpha-D-glucosidic linkages in polysaccharides containing three or more (1-&gt;4)-alpha-linked D-glucose units.</text>
        <dbReference type="EC" id="3.2.1.1"/>
    </reaction>
</comment>
<feature type="binding site" evidence="17">
    <location>
        <position position="144"/>
    </location>
    <ligand>
        <name>substrate</name>
    </ligand>
</feature>
<evidence type="ECO:0000256" key="5">
    <source>
        <dbReference type="ARBA" id="ARBA00022723"/>
    </source>
</evidence>
<evidence type="ECO:0000256" key="11">
    <source>
        <dbReference type="ARBA" id="ARBA00023277"/>
    </source>
</evidence>
<gene>
    <name evidence="20" type="ORF">K432DRAFT_468726</name>
</gene>
<evidence type="ECO:0000256" key="4">
    <source>
        <dbReference type="ARBA" id="ARBA00012595"/>
    </source>
</evidence>
<dbReference type="Gene3D" id="3.20.20.80">
    <property type="entry name" value="Glycosidases"/>
    <property type="match status" value="1"/>
</dbReference>
<feature type="disulfide bond" evidence="16">
    <location>
        <begin position="172"/>
        <end position="186"/>
    </location>
</feature>
<keyword evidence="7 20" id="KW-0378">Hydrolase</keyword>
<feature type="chain" id="PRO_5034676842" description="alpha-amylase" evidence="18">
    <location>
        <begin position="23"/>
        <end position="499"/>
    </location>
</feature>
<dbReference type="InterPro" id="IPR017853">
    <property type="entry name" value="GH"/>
</dbReference>
<evidence type="ECO:0000256" key="18">
    <source>
        <dbReference type="SAM" id="SignalP"/>
    </source>
</evidence>
<keyword evidence="21" id="KW-1185">Reference proteome</keyword>
<evidence type="ECO:0000256" key="12">
    <source>
        <dbReference type="ARBA" id="ARBA00023295"/>
    </source>
</evidence>
<evidence type="ECO:0000256" key="2">
    <source>
        <dbReference type="ARBA" id="ARBA00001913"/>
    </source>
</evidence>
<evidence type="ECO:0000256" key="3">
    <source>
        <dbReference type="ARBA" id="ARBA00008061"/>
    </source>
</evidence>
<feature type="binding site" evidence="15">
    <location>
        <position position="197"/>
    </location>
    <ligand>
        <name>Ca(2+)</name>
        <dbReference type="ChEBI" id="CHEBI:29108"/>
        <label>1</label>
    </ligand>
</feature>
<feature type="signal peptide" evidence="18">
    <location>
        <begin position="1"/>
        <end position="22"/>
    </location>
</feature>
<feature type="domain" description="Glycosyl hydrolase family 13 catalytic" evidence="19">
    <location>
        <begin position="35"/>
        <end position="391"/>
    </location>
</feature>
<organism evidence="20 21">
    <name type="scientific">Lepidopterella palustris CBS 459.81</name>
    <dbReference type="NCBI Taxonomy" id="1314670"/>
    <lineage>
        <taxon>Eukaryota</taxon>
        <taxon>Fungi</taxon>
        <taxon>Dikarya</taxon>
        <taxon>Ascomycota</taxon>
        <taxon>Pezizomycotina</taxon>
        <taxon>Dothideomycetes</taxon>
        <taxon>Pleosporomycetidae</taxon>
        <taxon>Mytilinidiales</taxon>
        <taxon>Argynnaceae</taxon>
        <taxon>Lepidopterella</taxon>
    </lineage>
</organism>
<evidence type="ECO:0000313" key="21">
    <source>
        <dbReference type="Proteomes" id="UP000250266"/>
    </source>
</evidence>
<evidence type="ECO:0000256" key="17">
    <source>
        <dbReference type="PIRSR" id="PIRSR001024-5"/>
    </source>
</evidence>
<dbReference type="SMART" id="SM00642">
    <property type="entry name" value="Aamy"/>
    <property type="match status" value="1"/>
</dbReference>
<keyword evidence="9 16" id="KW-1015">Disulfide bond</keyword>
<keyword evidence="6 18" id="KW-0732">Signal</keyword>
<feature type="disulfide bond" evidence="16">
    <location>
        <begin position="52"/>
        <end position="60"/>
    </location>
</feature>
<feature type="binding site" evidence="17">
    <location>
        <position position="105"/>
    </location>
    <ligand>
        <name>substrate</name>
    </ligand>
</feature>
<comment type="similarity">
    <text evidence="3">Belongs to the glycosyl hydrolase 13 family.</text>
</comment>
<evidence type="ECO:0000256" key="14">
    <source>
        <dbReference type="PIRSR" id="PIRSR001024-2"/>
    </source>
</evidence>
<evidence type="ECO:0000313" key="20">
    <source>
        <dbReference type="EMBL" id="OCK83184.1"/>
    </source>
</evidence>
<dbReference type="InterPro" id="IPR013777">
    <property type="entry name" value="A-amylase-like"/>
</dbReference>
<keyword evidence="10" id="KW-0325">Glycoprotein</keyword>
<evidence type="ECO:0000256" key="1">
    <source>
        <dbReference type="ARBA" id="ARBA00000548"/>
    </source>
</evidence>
<keyword evidence="12" id="KW-0326">Glycosidase</keyword>
<dbReference type="CDD" id="cd11319">
    <property type="entry name" value="AmyAc_euk_AmyA"/>
    <property type="match status" value="1"/>
</dbReference>
<dbReference type="SUPFAM" id="SSF51011">
    <property type="entry name" value="Glycosyl hydrolase domain"/>
    <property type="match status" value="1"/>
</dbReference>
<feature type="binding site" evidence="15">
    <location>
        <position position="228"/>
    </location>
    <ligand>
        <name>Ca(2+)</name>
        <dbReference type="ChEBI" id="CHEBI:29108"/>
        <label>2</label>
    </ligand>
</feature>
<dbReference type="PIRSF" id="PIRSF001024">
    <property type="entry name" value="Alph-amyl_fung"/>
    <property type="match status" value="1"/>
</dbReference>
<reference evidence="20 21" key="1">
    <citation type="journal article" date="2016" name="Nat. Commun.">
        <title>Ectomycorrhizal ecology is imprinted in the genome of the dominant symbiotic fungus Cenococcum geophilum.</title>
        <authorList>
            <consortium name="DOE Joint Genome Institute"/>
            <person name="Peter M."/>
            <person name="Kohler A."/>
            <person name="Ohm R.A."/>
            <person name="Kuo A."/>
            <person name="Krutzmann J."/>
            <person name="Morin E."/>
            <person name="Arend M."/>
            <person name="Barry K.W."/>
            <person name="Binder M."/>
            <person name="Choi C."/>
            <person name="Clum A."/>
            <person name="Copeland A."/>
            <person name="Grisel N."/>
            <person name="Haridas S."/>
            <person name="Kipfer T."/>
            <person name="LaButti K."/>
            <person name="Lindquist E."/>
            <person name="Lipzen A."/>
            <person name="Maire R."/>
            <person name="Meier B."/>
            <person name="Mihaltcheva S."/>
            <person name="Molinier V."/>
            <person name="Murat C."/>
            <person name="Poggeler S."/>
            <person name="Quandt C.A."/>
            <person name="Sperisen C."/>
            <person name="Tritt A."/>
            <person name="Tisserant E."/>
            <person name="Crous P.W."/>
            <person name="Henrissat B."/>
            <person name="Nehls U."/>
            <person name="Egli S."/>
            <person name="Spatafora J.W."/>
            <person name="Grigoriev I.V."/>
            <person name="Martin F.M."/>
        </authorList>
    </citation>
    <scope>NUCLEOTIDE SEQUENCE [LARGE SCALE GENOMIC DNA]</scope>
    <source>
        <strain evidence="20 21">CBS 459.81</strain>
    </source>
</reference>
<dbReference type="Proteomes" id="UP000250266">
    <property type="component" value="Unassembled WGS sequence"/>
</dbReference>
<feature type="binding site" evidence="17">
    <location>
        <position position="366"/>
    </location>
    <ligand>
        <name>substrate</name>
    </ligand>
</feature>
<feature type="binding site" evidence="15">
    <location>
        <position position="252"/>
    </location>
    <ligand>
        <name>Ca(2+)</name>
        <dbReference type="ChEBI" id="CHEBI:29108"/>
        <label>2</label>
    </ligand>
</feature>
<evidence type="ECO:0000256" key="8">
    <source>
        <dbReference type="ARBA" id="ARBA00022837"/>
    </source>
</evidence>
<dbReference type="EC" id="3.2.1.1" evidence="4"/>
<evidence type="ECO:0000256" key="16">
    <source>
        <dbReference type="PIRSR" id="PIRSR001024-4"/>
    </source>
</evidence>
<dbReference type="InterPro" id="IPR006047">
    <property type="entry name" value="GH13_cat_dom"/>
</dbReference>
<name>A0A8E2EG52_9PEZI</name>
<accession>A0A8E2EG52</accession>
<keyword evidence="8 15" id="KW-0106">Calcium</keyword>
<protein>
    <recommendedName>
        <fullName evidence="4">alpha-amylase</fullName>
        <ecNumber evidence="4">3.2.1.1</ecNumber>
    </recommendedName>
</protein>
<dbReference type="Pfam" id="PF00128">
    <property type="entry name" value="Alpha-amylase"/>
    <property type="match status" value="1"/>
</dbReference>
<dbReference type="OrthoDB" id="204980at2759"/>
<feature type="binding site" evidence="15">
    <location>
        <position position="184"/>
    </location>
    <ligand>
        <name>Ca(2+)</name>
        <dbReference type="ChEBI" id="CHEBI:29108"/>
        <label>1</label>
    </ligand>
</feature>
<feature type="disulfide bond" evidence="16">
    <location>
        <begin position="462"/>
        <end position="497"/>
    </location>
</feature>
<feature type="binding site" evidence="15">
    <location>
        <position position="232"/>
    </location>
    <ligand>
        <name>Ca(2+)</name>
        <dbReference type="ChEBI" id="CHEBI:29108"/>
        <label>1</label>
    </ligand>
</feature>
<evidence type="ECO:0000256" key="7">
    <source>
        <dbReference type="ARBA" id="ARBA00022801"/>
    </source>
</evidence>
<sequence>MKQIILATAAVAVAFASLAVDAATPADWRSRSIYQVLTDRFARTDGSTTATCDTEDRVYCGGTYQGIINHLDYIQNMGFNAIWISPITYNLEQMTAYGEAFHGYWQQNLYGLNSNFGTGDELKALSTAVHDRGMYLMVDVVVNHNGWNGNESTVVYSDFYPFNNSSYYHSFCDITNYNNQDNVEDCWLGDSNVELVDLKTQDSTVASMYYNWITELVSNYSIDGLRIDTVKHVDKAFWPGFNSAAGVFCTGEVYDGDPAYTCPYQNFLDSVLNYPIYYPLLAAFQSTSGSISDLVTSLASMKSTCKDSTLLGSFSENHDLPRFASYTQDLSLAKNIIAYTLLADGIPILYAGQEQHYAGGADPANREATWLSGYNTSSPLYEHVAALNQIRNHAVYVDATYLTYQNWVIYSDTTTIAMRKGYDGKQVITVLSNKGEDGAAYTQSLGNTGWAAGTSVVEILGCTTLTVDESGNLQVPMASGLPRVYYPEAQLSESGVCSL</sequence>
<evidence type="ECO:0000256" key="15">
    <source>
        <dbReference type="PIRSR" id="PIRSR001024-3"/>
    </source>
</evidence>